<accession>A0A101M1W7</accession>
<name>A0A101M1W7_PICGL</name>
<gene>
    <name evidence="2" type="ORF">ABT39_MTgene3946</name>
</gene>
<keyword evidence="2" id="KW-0496">Mitochondrion</keyword>
<geneLocation type="mitochondrion" evidence="2"/>
<feature type="region of interest" description="Disordered" evidence="1">
    <location>
        <begin position="36"/>
        <end position="66"/>
    </location>
</feature>
<reference evidence="2" key="1">
    <citation type="journal article" date="2015" name="Genome Biol. Evol.">
        <title>Organellar Genomes of White Spruce (Picea glauca): Assembly and Annotation.</title>
        <authorList>
            <person name="Jackman S.D."/>
            <person name="Warren R.L."/>
            <person name="Gibb E.A."/>
            <person name="Vandervalk B.P."/>
            <person name="Mohamadi H."/>
            <person name="Chu J."/>
            <person name="Raymond A."/>
            <person name="Pleasance S."/>
            <person name="Coope R."/>
            <person name="Wildung M.R."/>
            <person name="Ritland C.E."/>
            <person name="Bousquet J."/>
            <person name="Jones S.J."/>
            <person name="Bohlmann J."/>
            <person name="Birol I."/>
        </authorList>
    </citation>
    <scope>NUCLEOTIDE SEQUENCE [LARGE SCALE GENOMIC DNA]</scope>
    <source>
        <tissue evidence="2">Flushing bud</tissue>
    </source>
</reference>
<comment type="caution">
    <text evidence="2">The sequence shown here is derived from an EMBL/GenBank/DDBJ whole genome shotgun (WGS) entry which is preliminary data.</text>
</comment>
<dbReference type="AlphaFoldDB" id="A0A101M1W7"/>
<protein>
    <submittedName>
        <fullName evidence="2">Uncharacterized protein</fullName>
    </submittedName>
</protein>
<evidence type="ECO:0000313" key="2">
    <source>
        <dbReference type="EMBL" id="KUM49397.1"/>
    </source>
</evidence>
<organism evidence="2">
    <name type="scientific">Picea glauca</name>
    <name type="common">White spruce</name>
    <name type="synonym">Pinus glauca</name>
    <dbReference type="NCBI Taxonomy" id="3330"/>
    <lineage>
        <taxon>Eukaryota</taxon>
        <taxon>Viridiplantae</taxon>
        <taxon>Streptophyta</taxon>
        <taxon>Embryophyta</taxon>
        <taxon>Tracheophyta</taxon>
        <taxon>Spermatophyta</taxon>
        <taxon>Pinopsida</taxon>
        <taxon>Pinidae</taxon>
        <taxon>Conifers I</taxon>
        <taxon>Pinales</taxon>
        <taxon>Pinaceae</taxon>
        <taxon>Picea</taxon>
    </lineage>
</organism>
<sequence>MSGLDISLPVRHSLRNDFRSSLFAFRGPALFRSLSYNRRPRSRHSDDCPPGTKESPRPIGSRLNNI</sequence>
<dbReference type="EMBL" id="LKAM01000003">
    <property type="protein sequence ID" value="KUM49397.1"/>
    <property type="molecule type" value="Genomic_DNA"/>
</dbReference>
<proteinExistence type="predicted"/>
<evidence type="ECO:0000256" key="1">
    <source>
        <dbReference type="SAM" id="MobiDB-lite"/>
    </source>
</evidence>